<evidence type="ECO:0000313" key="2">
    <source>
        <dbReference type="Proteomes" id="UP000241885"/>
    </source>
</evidence>
<accession>A0A2R4BS88</accession>
<dbReference type="InterPro" id="IPR011257">
    <property type="entry name" value="DNA_glycosylase"/>
</dbReference>
<keyword evidence="2" id="KW-1185">Reference proteome</keyword>
<reference evidence="1 2" key="1">
    <citation type="submission" date="2018-03" db="EMBL/GenBank/DDBJ databases">
        <title>Complete genome sequence of Thauera aromatica, a model organism for studying aromatic compound degradation under denitrifying conditions.</title>
        <authorList>
            <person name="Lo H.-Y."/>
            <person name="Goris T."/>
            <person name="Boll M."/>
            <person name="Mueller J.A."/>
        </authorList>
    </citation>
    <scope>NUCLEOTIDE SEQUENCE [LARGE SCALE GENOMIC DNA]</scope>
    <source>
        <strain evidence="1 2">K172</strain>
    </source>
</reference>
<dbReference type="Proteomes" id="UP000241885">
    <property type="component" value="Chromosome"/>
</dbReference>
<dbReference type="SUPFAM" id="SSF48150">
    <property type="entry name" value="DNA-glycosylase"/>
    <property type="match status" value="1"/>
</dbReference>
<dbReference type="Gene3D" id="1.10.1670.10">
    <property type="entry name" value="Helix-hairpin-Helix base-excision DNA repair enzymes (C-terminal)"/>
    <property type="match status" value="1"/>
</dbReference>
<keyword evidence="1" id="KW-0378">Hydrolase</keyword>
<dbReference type="AlphaFoldDB" id="A0A2R4BS88"/>
<dbReference type="OrthoDB" id="7060316at2"/>
<keyword evidence="1" id="KW-0255">Endonuclease</keyword>
<dbReference type="InterPro" id="IPR023170">
    <property type="entry name" value="HhH_base_excis_C"/>
</dbReference>
<dbReference type="GO" id="GO:0004519">
    <property type="term" value="F:endonuclease activity"/>
    <property type="evidence" value="ECO:0007669"/>
    <property type="project" value="UniProtKB-KW"/>
</dbReference>
<organism evidence="1 2">
    <name type="scientific">Thauera aromatica K172</name>
    <dbReference type="NCBI Taxonomy" id="44139"/>
    <lineage>
        <taxon>Bacteria</taxon>
        <taxon>Pseudomonadati</taxon>
        <taxon>Pseudomonadota</taxon>
        <taxon>Betaproteobacteria</taxon>
        <taxon>Rhodocyclales</taxon>
        <taxon>Zoogloeaceae</taxon>
        <taxon>Thauera</taxon>
    </lineage>
</organism>
<name>A0A2R4BS88_THAAR</name>
<gene>
    <name evidence="1" type="ORF">Tharo_3325</name>
</gene>
<dbReference type="EMBL" id="CP028339">
    <property type="protein sequence ID" value="AVR90206.1"/>
    <property type="molecule type" value="Genomic_DNA"/>
</dbReference>
<keyword evidence="1" id="KW-0540">Nuclease</keyword>
<evidence type="ECO:0000313" key="1">
    <source>
        <dbReference type="EMBL" id="AVR90206.1"/>
    </source>
</evidence>
<sequence length="225" mass="25981">MPVVAAQNRLSRIIRVLARTKVQELNRLKRNSSDLERADFLWHYLLQSFATMGRSSGRQGLIENQNNYRRITYEVLELLTDIARATEIYDVCRIARIRMPDRKARFILGCFEHIRDLGGPAAAKAALLSCVGRESKIRFLKEFPGIGPKYARNIMMDVYHKDFRDSIAIDVRIKSVSALLGVSFPSYSAHENFYLEVARRSGVNGWELDRILYNYRTEVEQALSY</sequence>
<dbReference type="RefSeq" id="WP_159051729.1">
    <property type="nucleotide sequence ID" value="NZ_CP028339.1"/>
</dbReference>
<proteinExistence type="predicted"/>
<dbReference type="GO" id="GO:0006281">
    <property type="term" value="P:DNA repair"/>
    <property type="evidence" value="ECO:0007669"/>
    <property type="project" value="InterPro"/>
</dbReference>
<protein>
    <submittedName>
        <fullName evidence="1">Putative endonuclease</fullName>
    </submittedName>
</protein>
<dbReference type="Gene3D" id="1.10.340.30">
    <property type="entry name" value="Hypothetical protein, domain 2"/>
    <property type="match status" value="1"/>
</dbReference>
<dbReference type="KEGG" id="tak:Tharo_3325"/>